<dbReference type="SUPFAM" id="SSF63712">
    <property type="entry name" value="Nicotinic receptor ligand binding domain-like"/>
    <property type="match status" value="1"/>
</dbReference>
<dbReference type="PROSITE" id="PS00236">
    <property type="entry name" value="NEUROTR_ION_CHANNEL"/>
    <property type="match status" value="1"/>
</dbReference>
<evidence type="ECO:0000256" key="1">
    <source>
        <dbReference type="ARBA" id="ARBA00004141"/>
    </source>
</evidence>
<sequence>MVHVPSTFHLRDEELHWTRFEKVAAKLLPSSRARTKRVWNVGLWFSSFKCGAQLKSSFGSPMYLIFGQKGASSKNKRQENNNNVIIIIIIDNESIRKLASRKERNDIKRKKQSAFYNTTRMLLLRRQRSTFIEGSSKEAWVKGYDRKAYDSQPQKLISLISELGARAMPRDKCAWIGAATLCDFISSGIGGRTHRADEGFDGTYQTNVVVAHNGSCLYVPPGIFKSTCKIDITWFPFDDQHCDMKFGSWTYDGNQFAAANATAALTLAAEKANKGQDLLEGVKRAWRLYCILESYVSIFRMTPIPFNIEGYLFTTKLDDIIK</sequence>
<name>A0ABD2A3H3_VESSQ</name>
<evidence type="ECO:0000313" key="4">
    <source>
        <dbReference type="EMBL" id="KAL2714245.1"/>
    </source>
</evidence>
<comment type="subcellular location">
    <subcellularLocation>
        <location evidence="1">Membrane</location>
        <topology evidence="1">Multi-pass membrane protein</topology>
    </subcellularLocation>
</comment>
<dbReference type="Pfam" id="PF02931">
    <property type="entry name" value="Neur_chan_LBD"/>
    <property type="match status" value="1"/>
</dbReference>
<accession>A0ABD2A3H3</accession>
<gene>
    <name evidence="4" type="ORF">V1478_016802</name>
</gene>
<dbReference type="AlphaFoldDB" id="A0ABD2A3H3"/>
<organism evidence="4 5">
    <name type="scientific">Vespula squamosa</name>
    <name type="common">Southern yellow jacket</name>
    <name type="synonym">Wasp</name>
    <dbReference type="NCBI Taxonomy" id="30214"/>
    <lineage>
        <taxon>Eukaryota</taxon>
        <taxon>Metazoa</taxon>
        <taxon>Ecdysozoa</taxon>
        <taxon>Arthropoda</taxon>
        <taxon>Hexapoda</taxon>
        <taxon>Insecta</taxon>
        <taxon>Pterygota</taxon>
        <taxon>Neoptera</taxon>
        <taxon>Endopterygota</taxon>
        <taxon>Hymenoptera</taxon>
        <taxon>Apocrita</taxon>
        <taxon>Aculeata</taxon>
        <taxon>Vespoidea</taxon>
        <taxon>Vespidae</taxon>
        <taxon>Vespinae</taxon>
        <taxon>Vespula</taxon>
    </lineage>
</organism>
<dbReference type="GO" id="GO:0016020">
    <property type="term" value="C:membrane"/>
    <property type="evidence" value="ECO:0007669"/>
    <property type="project" value="UniProtKB-SubCell"/>
</dbReference>
<evidence type="ECO:0000259" key="3">
    <source>
        <dbReference type="Pfam" id="PF02931"/>
    </source>
</evidence>
<comment type="caution">
    <text evidence="4">The sequence shown here is derived from an EMBL/GenBank/DDBJ whole genome shotgun (WGS) entry which is preliminary data.</text>
</comment>
<protein>
    <submittedName>
        <fullName evidence="4">Nicotinic acetylcholine receptor subunit alpha6</fullName>
    </submittedName>
</protein>
<dbReference type="Proteomes" id="UP001607302">
    <property type="component" value="Unassembled WGS sequence"/>
</dbReference>
<dbReference type="InterPro" id="IPR006201">
    <property type="entry name" value="Neur_channel"/>
</dbReference>
<proteinExistence type="predicted"/>
<keyword evidence="4" id="KW-0675">Receptor</keyword>
<dbReference type="InterPro" id="IPR018000">
    <property type="entry name" value="Neurotransmitter_ion_chnl_CS"/>
</dbReference>
<keyword evidence="5" id="KW-1185">Reference proteome</keyword>
<evidence type="ECO:0000313" key="5">
    <source>
        <dbReference type="Proteomes" id="UP001607302"/>
    </source>
</evidence>
<feature type="domain" description="Neurotransmitter-gated ion-channel ligand-binding" evidence="3">
    <location>
        <begin position="195"/>
        <end position="262"/>
    </location>
</feature>
<dbReference type="PANTHER" id="PTHR18945">
    <property type="entry name" value="NEUROTRANSMITTER GATED ION CHANNEL"/>
    <property type="match status" value="1"/>
</dbReference>
<dbReference type="EMBL" id="JAUDFV010000157">
    <property type="protein sequence ID" value="KAL2714245.1"/>
    <property type="molecule type" value="Genomic_DNA"/>
</dbReference>
<dbReference type="InterPro" id="IPR006202">
    <property type="entry name" value="Neur_chan_lig-bd"/>
</dbReference>
<dbReference type="Gene3D" id="2.70.170.10">
    <property type="entry name" value="Neurotransmitter-gated ion-channel ligand-binding domain"/>
    <property type="match status" value="1"/>
</dbReference>
<reference evidence="4 5" key="1">
    <citation type="journal article" date="2024" name="Ann. Entomol. Soc. Am.">
        <title>Genomic analyses of the southern and eastern yellowjacket wasps (Hymenoptera: Vespidae) reveal evolutionary signatures of social life.</title>
        <authorList>
            <person name="Catto M.A."/>
            <person name="Caine P.B."/>
            <person name="Orr S.E."/>
            <person name="Hunt B.G."/>
            <person name="Goodisman M.A.D."/>
        </authorList>
    </citation>
    <scope>NUCLEOTIDE SEQUENCE [LARGE SCALE GENOMIC DNA]</scope>
    <source>
        <strain evidence="4">233</strain>
        <tissue evidence="4">Head and thorax</tissue>
    </source>
</reference>
<evidence type="ECO:0000256" key="2">
    <source>
        <dbReference type="ARBA" id="ARBA00023136"/>
    </source>
</evidence>
<keyword evidence="2" id="KW-0472">Membrane</keyword>
<dbReference type="InterPro" id="IPR036734">
    <property type="entry name" value="Neur_chan_lig-bd_sf"/>
</dbReference>